<organism evidence="1">
    <name type="scientific">marine sediment metagenome</name>
    <dbReference type="NCBI Taxonomy" id="412755"/>
    <lineage>
        <taxon>unclassified sequences</taxon>
        <taxon>metagenomes</taxon>
        <taxon>ecological metagenomes</taxon>
    </lineage>
</organism>
<name>A0A0F9BLA9_9ZZZZ</name>
<accession>A0A0F9BLA9</accession>
<protein>
    <submittedName>
        <fullName evidence="1">Uncharacterized protein</fullName>
    </submittedName>
</protein>
<dbReference type="EMBL" id="LAZR01048689">
    <property type="protein sequence ID" value="KKK91364.1"/>
    <property type="molecule type" value="Genomic_DNA"/>
</dbReference>
<dbReference type="AlphaFoldDB" id="A0A0F9BLA9"/>
<reference evidence="1" key="1">
    <citation type="journal article" date="2015" name="Nature">
        <title>Complex archaea that bridge the gap between prokaryotes and eukaryotes.</title>
        <authorList>
            <person name="Spang A."/>
            <person name="Saw J.H."/>
            <person name="Jorgensen S.L."/>
            <person name="Zaremba-Niedzwiedzka K."/>
            <person name="Martijn J."/>
            <person name="Lind A.E."/>
            <person name="van Eijk R."/>
            <person name="Schleper C."/>
            <person name="Guy L."/>
            <person name="Ettema T.J."/>
        </authorList>
    </citation>
    <scope>NUCLEOTIDE SEQUENCE</scope>
</reference>
<feature type="non-terminal residue" evidence="1">
    <location>
        <position position="1"/>
    </location>
</feature>
<proteinExistence type="predicted"/>
<evidence type="ECO:0000313" key="1">
    <source>
        <dbReference type="EMBL" id="KKK91364.1"/>
    </source>
</evidence>
<comment type="caution">
    <text evidence="1">The sequence shown here is derived from an EMBL/GenBank/DDBJ whole genome shotgun (WGS) entry which is preliminary data.</text>
</comment>
<gene>
    <name evidence="1" type="ORF">LCGC14_2713700</name>
</gene>
<sequence>IKGKRIDALEIAGEDEKFYPANAKIDEKSNTLLVNAKQVKKPIFVRYMFGNGTIGNLFDKSDLPVAPFRTDKVIYDLSTNRPK</sequence>